<keyword evidence="1" id="KW-0472">Membrane</keyword>
<organism evidence="2 3">
    <name type="scientific">Candidatus Onthenecus intestinigallinarum</name>
    <dbReference type="NCBI Taxonomy" id="2840875"/>
    <lineage>
        <taxon>Bacteria</taxon>
        <taxon>Bacillati</taxon>
        <taxon>Bacillota</taxon>
        <taxon>Clostridia</taxon>
        <taxon>Eubacteriales</taxon>
        <taxon>Candidatus Onthenecus</taxon>
    </lineage>
</organism>
<reference evidence="2" key="2">
    <citation type="journal article" date="2021" name="PeerJ">
        <title>Extensive microbial diversity within the chicken gut microbiome revealed by metagenomics and culture.</title>
        <authorList>
            <person name="Gilroy R."/>
            <person name="Ravi A."/>
            <person name="Getino M."/>
            <person name="Pursley I."/>
            <person name="Horton D.L."/>
            <person name="Alikhan N.F."/>
            <person name="Baker D."/>
            <person name="Gharbi K."/>
            <person name="Hall N."/>
            <person name="Watson M."/>
            <person name="Adriaenssens E.M."/>
            <person name="Foster-Nyarko E."/>
            <person name="Jarju S."/>
            <person name="Secka A."/>
            <person name="Antonio M."/>
            <person name="Oren A."/>
            <person name="Chaudhuri R.R."/>
            <person name="La Ragione R."/>
            <person name="Hildebrand F."/>
            <person name="Pallen M.J."/>
        </authorList>
    </citation>
    <scope>NUCLEOTIDE SEQUENCE</scope>
    <source>
        <strain evidence="2">ChiSxjej2B14-6234</strain>
    </source>
</reference>
<sequence length="314" mass="35157">MRNEELDRALGETPPSFVHRMDQTLRGLKEEKEMKRVAFCTVVLVTLITLLLCTTAIALVSQGLEWYYNNRFTAYQENEPEKYDAIMGHLQTEPPQTTPDDPDIQIAVTEASWAQEQNVLVISLLATARYPEQAELHPMWNLDADGAYVGDSAPAEVTEDSEDRSEHWLWTPEGFGPVDEMVAPGKQLLLLDCGTPSLDGLSLDLVGASMDAYINEDGAVHTVLEVSLDFLQDDYIERQRHLLEENPEFTFLLQNIETAQELQQRLKGASSVTCTIPYTVTHYTEDDTLLYTGGRTGEIRFTLNLDGVTLSPSA</sequence>
<name>A0A9D1CQH7_9FIRM</name>
<dbReference type="EMBL" id="DVFJ01000017">
    <property type="protein sequence ID" value="HIQ71690.1"/>
    <property type="molecule type" value="Genomic_DNA"/>
</dbReference>
<evidence type="ECO:0000256" key="1">
    <source>
        <dbReference type="SAM" id="Phobius"/>
    </source>
</evidence>
<dbReference type="AlphaFoldDB" id="A0A9D1CQH7"/>
<protein>
    <submittedName>
        <fullName evidence="2">Uncharacterized protein</fullName>
    </submittedName>
</protein>
<gene>
    <name evidence="2" type="ORF">IAB73_05730</name>
</gene>
<keyword evidence="1" id="KW-0812">Transmembrane</keyword>
<evidence type="ECO:0000313" key="3">
    <source>
        <dbReference type="Proteomes" id="UP000886887"/>
    </source>
</evidence>
<feature type="transmembrane region" description="Helical" evidence="1">
    <location>
        <begin position="37"/>
        <end position="60"/>
    </location>
</feature>
<dbReference type="Proteomes" id="UP000886887">
    <property type="component" value="Unassembled WGS sequence"/>
</dbReference>
<keyword evidence="1" id="KW-1133">Transmembrane helix</keyword>
<proteinExistence type="predicted"/>
<accession>A0A9D1CQH7</accession>
<evidence type="ECO:0000313" key="2">
    <source>
        <dbReference type="EMBL" id="HIQ71690.1"/>
    </source>
</evidence>
<comment type="caution">
    <text evidence="2">The sequence shown here is derived from an EMBL/GenBank/DDBJ whole genome shotgun (WGS) entry which is preliminary data.</text>
</comment>
<reference evidence="2" key="1">
    <citation type="submission" date="2020-10" db="EMBL/GenBank/DDBJ databases">
        <authorList>
            <person name="Gilroy R."/>
        </authorList>
    </citation>
    <scope>NUCLEOTIDE SEQUENCE</scope>
    <source>
        <strain evidence="2">ChiSxjej2B14-6234</strain>
    </source>
</reference>